<dbReference type="SUPFAM" id="SSF48403">
    <property type="entry name" value="Ankyrin repeat"/>
    <property type="match status" value="1"/>
</dbReference>
<keyword evidence="1" id="KW-0433">Leucine-rich repeat</keyword>
<dbReference type="SUPFAM" id="SSF52058">
    <property type="entry name" value="L domain-like"/>
    <property type="match status" value="1"/>
</dbReference>
<dbReference type="EMBL" id="CCKQ01001456">
    <property type="protein sequence ID" value="CDW72568.1"/>
    <property type="molecule type" value="Genomic_DNA"/>
</dbReference>
<keyword evidence="3 4" id="KW-0040">ANK repeat</keyword>
<name>A0A077ZRM0_STYLE</name>
<evidence type="ECO:0000259" key="5">
    <source>
        <dbReference type="Pfam" id="PF23598"/>
    </source>
</evidence>
<dbReference type="InterPro" id="IPR003591">
    <property type="entry name" value="Leu-rich_rpt_typical-subtyp"/>
</dbReference>
<dbReference type="InParanoid" id="A0A077ZRM0"/>
<dbReference type="InterPro" id="IPR032675">
    <property type="entry name" value="LRR_dom_sf"/>
</dbReference>
<dbReference type="AlphaFoldDB" id="A0A077ZRM0"/>
<keyword evidence="7" id="KW-1185">Reference proteome</keyword>
<protein>
    <submittedName>
        <fullName evidence="6">Leucine rich repeat family protein</fullName>
    </submittedName>
</protein>
<proteinExistence type="predicted"/>
<keyword evidence="2" id="KW-0677">Repeat</keyword>
<dbReference type="InterPro" id="IPR002110">
    <property type="entry name" value="Ankyrin_rpt"/>
</dbReference>
<feature type="repeat" description="ANK" evidence="4">
    <location>
        <begin position="305"/>
        <end position="337"/>
    </location>
</feature>
<dbReference type="PROSITE" id="PS50088">
    <property type="entry name" value="ANK_REPEAT"/>
    <property type="match status" value="4"/>
</dbReference>
<feature type="repeat" description="ANK" evidence="4">
    <location>
        <begin position="341"/>
        <end position="370"/>
    </location>
</feature>
<dbReference type="SMART" id="SM00369">
    <property type="entry name" value="LRR_TYP"/>
    <property type="match status" value="4"/>
</dbReference>
<evidence type="ECO:0000256" key="3">
    <source>
        <dbReference type="ARBA" id="ARBA00023043"/>
    </source>
</evidence>
<dbReference type="OrthoDB" id="310270at2759"/>
<feature type="repeat" description="ANK" evidence="4">
    <location>
        <begin position="371"/>
        <end position="409"/>
    </location>
</feature>
<gene>
    <name evidence="6" type="primary">Contig4186.g4477</name>
    <name evidence="6" type="ORF">STYLEM_1530</name>
</gene>
<feature type="domain" description="Disease resistance R13L4/SHOC-2-like LRR" evidence="5">
    <location>
        <begin position="100"/>
        <end position="238"/>
    </location>
</feature>
<dbReference type="InterPro" id="IPR036770">
    <property type="entry name" value="Ankyrin_rpt-contain_sf"/>
</dbReference>
<accession>A0A077ZRM0</accession>
<reference evidence="6 7" key="1">
    <citation type="submission" date="2014-06" db="EMBL/GenBank/DDBJ databases">
        <authorList>
            <person name="Swart Estienne"/>
        </authorList>
    </citation>
    <scope>NUCLEOTIDE SEQUENCE [LARGE SCALE GENOMIC DNA]</scope>
    <source>
        <strain evidence="6 7">130c</strain>
    </source>
</reference>
<evidence type="ECO:0000313" key="7">
    <source>
        <dbReference type="Proteomes" id="UP000039865"/>
    </source>
</evidence>
<sequence>MEGNQSQQSNSRDAPKKENIHHIQSTHLLKMNNTEKKLSFTDQNLTEVPKQLLAATFQLISHLDLSNNLITQITETLINCVPGLTTLLISSNKLAYFTPAIKRLRHLRVLKINSNCLNMIPNEIGDLFELEELDASDNKLFGLPDSICNLNQLKTLNIQQNMIRYLPPELDQMRRIECLYIDSNLFTSIPCSLGRLNNIKEFSLDWVKYVYVDPPLPIVIKTSSNQGQAFMEVLKKLCHHLVLQNDKYECDFVDFLRFLSESRFNINDVDSRQRTILHNACNQGDLGVIKSLILSGCDLNILDKDQCTPLCVAIREFKFDAAKLLIESGADVNIGGGIYGSALLLAVVRTDLQLVDMMIKRGAEVNIIDKDGNTPLHFIVNVFSKSETKYKAIAESLIMSGARPNQKNRDLWAPLHVAARKGQIEVIRWAKMANEILKELKMEIFDFNLPGGQEKWAPLHLAGYSGHYKVVEEILSGTLESIRQFPINVYARNLDFKTPRQCTKGNLVLTKIFRKAEKRYLKEIFELEWVNESQILVNHDISLNQDQKPKQINSKKQQMSQIDNLDAIYLPLKDQIEQIKHQKQQNSAILQRNQPEFKKLGKKNLLEKSLRLEQSRIIDDHESDQENDGKDLNFHKQYKKALAYNDLRKRVIQGDNDQNSIFVDLMKTMSPRTLGLKLQFFKSSHGVIAAGVDLFKFQKQLNDSVLLESDNKLKNRQMLLSPRAGRHINIFYLKDKIIDNKNIHEKFEALSILYKETKHQNYDAMLRQLIDRLPLLTVTTQFRCVVDEIVKLISSRGSVQSIDQAIKAFEKMMQNKEDQAFVCVDDYENYVSDLSMAKLLQSKIKIPVSSFKGSFDNTGNFEPFRLKPFQDSKSQQFQVIDLNMAGKTQKIKSRVNETPKLIKERNNKYFGM</sequence>
<dbReference type="Pfam" id="PF12796">
    <property type="entry name" value="Ank_2"/>
    <property type="match status" value="2"/>
</dbReference>
<feature type="repeat" description="ANK" evidence="4">
    <location>
        <begin position="272"/>
        <end position="304"/>
    </location>
</feature>
<dbReference type="Gene3D" id="3.80.10.10">
    <property type="entry name" value="Ribonuclease Inhibitor"/>
    <property type="match status" value="1"/>
</dbReference>
<organism evidence="6 7">
    <name type="scientific">Stylonychia lemnae</name>
    <name type="common">Ciliate</name>
    <dbReference type="NCBI Taxonomy" id="5949"/>
    <lineage>
        <taxon>Eukaryota</taxon>
        <taxon>Sar</taxon>
        <taxon>Alveolata</taxon>
        <taxon>Ciliophora</taxon>
        <taxon>Intramacronucleata</taxon>
        <taxon>Spirotrichea</taxon>
        <taxon>Stichotrichia</taxon>
        <taxon>Sporadotrichida</taxon>
        <taxon>Oxytrichidae</taxon>
        <taxon>Stylonychinae</taxon>
        <taxon>Stylonychia</taxon>
    </lineage>
</organism>
<dbReference type="Pfam" id="PF23598">
    <property type="entry name" value="LRR_14"/>
    <property type="match status" value="1"/>
</dbReference>
<dbReference type="PROSITE" id="PS50297">
    <property type="entry name" value="ANK_REP_REGION"/>
    <property type="match status" value="2"/>
</dbReference>
<dbReference type="InterPro" id="IPR055414">
    <property type="entry name" value="LRR_R13L4/SHOC2-like"/>
</dbReference>
<evidence type="ECO:0000256" key="2">
    <source>
        <dbReference type="ARBA" id="ARBA00022737"/>
    </source>
</evidence>
<evidence type="ECO:0000313" key="6">
    <source>
        <dbReference type="EMBL" id="CDW72568.1"/>
    </source>
</evidence>
<dbReference type="PANTHER" id="PTHR24198">
    <property type="entry name" value="ANKYRIN REPEAT AND PROTEIN KINASE DOMAIN-CONTAINING PROTEIN"/>
    <property type="match status" value="1"/>
</dbReference>
<evidence type="ECO:0000256" key="4">
    <source>
        <dbReference type="PROSITE-ProRule" id="PRU00023"/>
    </source>
</evidence>
<dbReference type="PANTHER" id="PTHR24198:SF165">
    <property type="entry name" value="ANKYRIN REPEAT-CONTAINING PROTEIN-RELATED"/>
    <property type="match status" value="1"/>
</dbReference>
<dbReference type="SMART" id="SM00248">
    <property type="entry name" value="ANK"/>
    <property type="match status" value="6"/>
</dbReference>
<evidence type="ECO:0000256" key="1">
    <source>
        <dbReference type="ARBA" id="ARBA00022614"/>
    </source>
</evidence>
<dbReference type="Proteomes" id="UP000039865">
    <property type="component" value="Unassembled WGS sequence"/>
</dbReference>
<dbReference type="Gene3D" id="1.25.40.20">
    <property type="entry name" value="Ankyrin repeat-containing domain"/>
    <property type="match status" value="2"/>
</dbReference>